<name>A0ABT7E0R9_9NEIS</name>
<evidence type="ECO:0000313" key="4">
    <source>
        <dbReference type="Proteomes" id="UP001172778"/>
    </source>
</evidence>
<evidence type="ECO:0000256" key="2">
    <source>
        <dbReference type="SAM" id="SignalP"/>
    </source>
</evidence>
<accession>A0ABT7E0R9</accession>
<evidence type="ECO:0000256" key="1">
    <source>
        <dbReference type="SAM" id="MobiDB-lite"/>
    </source>
</evidence>
<sequence>MQILAYFRCQPRMLIRSLSLAIALATASPVFAAKWGEACPPRLSKFTESLPINHTRAALDTMYSGLRQAFPHMLADQTGKAAGLKDNWKPGNKWYDKSVAEYEQYLKDYETKYGPLTAPDWISAAIKVCQGLTEADMKALEQGQKEAASQLMIRSFDTQSAITLSEQMLNDPELGKYWTPQTRQALEQEKLAAGQEDQTLKTEASKLGKKLPSRTERFMKVVNGLNKDLGQTVGQATLLRSMNQFKQAVTMAPPDKIKTNIESFKSEQEPARPPQRSK</sequence>
<feature type="region of interest" description="Disordered" evidence="1">
    <location>
        <begin position="252"/>
        <end position="278"/>
    </location>
</feature>
<organism evidence="3 4">
    <name type="scientific">Parachitinimonas caeni</name>
    <dbReference type="NCBI Taxonomy" id="3031301"/>
    <lineage>
        <taxon>Bacteria</taxon>
        <taxon>Pseudomonadati</taxon>
        <taxon>Pseudomonadota</taxon>
        <taxon>Betaproteobacteria</taxon>
        <taxon>Neisseriales</taxon>
        <taxon>Chitinibacteraceae</taxon>
        <taxon>Parachitinimonas</taxon>
    </lineage>
</organism>
<feature type="signal peptide" evidence="2">
    <location>
        <begin position="1"/>
        <end position="32"/>
    </location>
</feature>
<dbReference type="Proteomes" id="UP001172778">
    <property type="component" value="Unassembled WGS sequence"/>
</dbReference>
<dbReference type="EMBL" id="JARRAF010000021">
    <property type="protein sequence ID" value="MDK2125634.1"/>
    <property type="molecule type" value="Genomic_DNA"/>
</dbReference>
<proteinExistence type="predicted"/>
<keyword evidence="4" id="KW-1185">Reference proteome</keyword>
<reference evidence="3" key="1">
    <citation type="submission" date="2023-03" db="EMBL/GenBank/DDBJ databases">
        <title>Chitinimonas shenzhenensis gen. nov., sp. nov., a novel member of family Burkholderiaceae isolated from activated sludge collected in Shen Zhen, China.</title>
        <authorList>
            <person name="Wang X."/>
        </authorList>
    </citation>
    <scope>NUCLEOTIDE SEQUENCE</scope>
    <source>
        <strain evidence="3">DQS-5</strain>
    </source>
</reference>
<feature type="compositionally biased region" description="Basic and acidic residues" evidence="1">
    <location>
        <begin position="255"/>
        <end position="270"/>
    </location>
</feature>
<feature type="chain" id="PRO_5045133323" description="DUF2059 domain-containing protein" evidence="2">
    <location>
        <begin position="33"/>
        <end position="278"/>
    </location>
</feature>
<evidence type="ECO:0008006" key="5">
    <source>
        <dbReference type="Google" id="ProtNLM"/>
    </source>
</evidence>
<gene>
    <name evidence="3" type="ORF">PZA18_16385</name>
</gene>
<keyword evidence="2" id="KW-0732">Signal</keyword>
<protein>
    <recommendedName>
        <fullName evidence="5">DUF2059 domain-containing protein</fullName>
    </recommendedName>
</protein>
<dbReference type="RefSeq" id="WP_284101941.1">
    <property type="nucleotide sequence ID" value="NZ_JARRAF010000021.1"/>
</dbReference>
<evidence type="ECO:0000313" key="3">
    <source>
        <dbReference type="EMBL" id="MDK2125634.1"/>
    </source>
</evidence>
<comment type="caution">
    <text evidence="3">The sequence shown here is derived from an EMBL/GenBank/DDBJ whole genome shotgun (WGS) entry which is preliminary data.</text>
</comment>